<dbReference type="GO" id="GO:0004577">
    <property type="term" value="F:N-acetylglucosaminyldiphosphodolichol N-acetylglucosaminyltransferase activity"/>
    <property type="evidence" value="ECO:0007669"/>
    <property type="project" value="UniProtKB-EC"/>
</dbReference>
<evidence type="ECO:0000313" key="10">
    <source>
        <dbReference type="EMBL" id="KAK2615727.1"/>
    </source>
</evidence>
<dbReference type="Pfam" id="PF04101">
    <property type="entry name" value="Glyco_tran_28_C"/>
    <property type="match status" value="1"/>
</dbReference>
<dbReference type="GO" id="GO:0043541">
    <property type="term" value="C:UDP-N-acetylglucosamine transferase complex"/>
    <property type="evidence" value="ECO:0007669"/>
    <property type="project" value="TreeGrafter"/>
</dbReference>
<evidence type="ECO:0000256" key="4">
    <source>
        <dbReference type="ARBA" id="ARBA00024804"/>
    </source>
</evidence>
<dbReference type="InterPro" id="IPR007235">
    <property type="entry name" value="Glyco_trans_28_C"/>
</dbReference>
<feature type="compositionally biased region" description="Acidic residues" evidence="8">
    <location>
        <begin position="54"/>
        <end position="64"/>
    </location>
</feature>
<dbReference type="AlphaFoldDB" id="A0AAD9SU70"/>
<evidence type="ECO:0000313" key="11">
    <source>
        <dbReference type="Proteomes" id="UP001265746"/>
    </source>
</evidence>
<dbReference type="EC" id="2.4.1.141" evidence="2 7"/>
<evidence type="ECO:0000256" key="3">
    <source>
        <dbReference type="ARBA" id="ARBA00017468"/>
    </source>
</evidence>
<feature type="domain" description="Glycosyl transferase family 28 C-terminal" evidence="9">
    <location>
        <begin position="97"/>
        <end position="252"/>
    </location>
</feature>
<evidence type="ECO:0000256" key="6">
    <source>
        <dbReference type="ARBA" id="ARBA00048184"/>
    </source>
</evidence>
<keyword evidence="7" id="KW-0256">Endoplasmic reticulum</keyword>
<evidence type="ECO:0000256" key="5">
    <source>
        <dbReference type="ARBA" id="ARBA00032061"/>
    </source>
</evidence>
<comment type="function">
    <text evidence="4 7">Involved in protein N-glycosylation. Essential for the second step of the dolichol-linked oligosaccharide pathway.</text>
</comment>
<evidence type="ECO:0000259" key="9">
    <source>
        <dbReference type="Pfam" id="PF04101"/>
    </source>
</evidence>
<name>A0AAD9SU70_PHOAM</name>
<comment type="caution">
    <text evidence="10">The sequence shown here is derived from an EMBL/GenBank/DDBJ whole genome shotgun (WGS) entry which is preliminary data.</text>
</comment>
<dbReference type="Gene3D" id="3.40.50.2000">
    <property type="entry name" value="Glycogen Phosphorylase B"/>
    <property type="match status" value="1"/>
</dbReference>
<dbReference type="EMBL" id="JAUJFL010000001">
    <property type="protein sequence ID" value="KAK2615727.1"/>
    <property type="molecule type" value="Genomic_DNA"/>
</dbReference>
<organism evidence="10 11">
    <name type="scientific">Phomopsis amygdali</name>
    <name type="common">Fusicoccum amygdali</name>
    <dbReference type="NCBI Taxonomy" id="1214568"/>
    <lineage>
        <taxon>Eukaryota</taxon>
        <taxon>Fungi</taxon>
        <taxon>Dikarya</taxon>
        <taxon>Ascomycota</taxon>
        <taxon>Pezizomycotina</taxon>
        <taxon>Sordariomycetes</taxon>
        <taxon>Sordariomycetidae</taxon>
        <taxon>Diaporthales</taxon>
        <taxon>Diaporthaceae</taxon>
        <taxon>Diaporthe</taxon>
    </lineage>
</organism>
<reference evidence="10" key="1">
    <citation type="submission" date="2023-06" db="EMBL/GenBank/DDBJ databases">
        <authorList>
            <person name="Noh H."/>
        </authorList>
    </citation>
    <scope>NUCLEOTIDE SEQUENCE</scope>
    <source>
        <strain evidence="10">DUCC20226</strain>
    </source>
</reference>
<evidence type="ECO:0000256" key="1">
    <source>
        <dbReference type="ARBA" id="ARBA00011198"/>
    </source>
</evidence>
<feature type="compositionally biased region" description="Low complexity" evidence="8">
    <location>
        <begin position="27"/>
        <end position="40"/>
    </location>
</feature>
<gene>
    <name evidence="7" type="primary">ALG13</name>
    <name evidence="10" type="ORF">N8I77_002461</name>
</gene>
<dbReference type="InterPro" id="IPR052474">
    <property type="entry name" value="UDP-GlcNAc_transferase"/>
</dbReference>
<keyword evidence="7" id="KW-0328">Glycosyltransferase</keyword>
<comment type="similarity">
    <text evidence="7">Belongs to the glycosyltransferase 28 family.</text>
</comment>
<comment type="subcellular location">
    <subcellularLocation>
        <location evidence="7">Endoplasmic reticulum</location>
    </subcellularLocation>
</comment>
<evidence type="ECO:0000256" key="7">
    <source>
        <dbReference type="RuleBase" id="RU362128"/>
    </source>
</evidence>
<accession>A0AAD9SU70</accession>
<comment type="catalytic activity">
    <reaction evidence="6">
        <text>an N-acetyl-alpha-D-glucosaminyl-diphospho-di-trans,poly-cis-dolichol + UDP-N-acetyl-alpha-D-glucosamine = an N,N'-diacetylchitobiosyl-diphospho-di-trans,poly-cis-dolichol + UDP + H(+)</text>
        <dbReference type="Rhea" id="RHEA:23380"/>
        <dbReference type="Rhea" id="RHEA-COMP:19507"/>
        <dbReference type="Rhea" id="RHEA-COMP:19510"/>
        <dbReference type="ChEBI" id="CHEBI:15378"/>
        <dbReference type="ChEBI" id="CHEBI:57269"/>
        <dbReference type="ChEBI" id="CHEBI:57705"/>
        <dbReference type="ChEBI" id="CHEBI:58223"/>
        <dbReference type="ChEBI" id="CHEBI:58427"/>
        <dbReference type="EC" id="2.4.1.141"/>
    </reaction>
</comment>
<feature type="compositionally biased region" description="Basic residues" evidence="8">
    <location>
        <begin position="1"/>
        <end position="23"/>
    </location>
</feature>
<comment type="subunit">
    <text evidence="1 7">Heterodimer with ALG14 to form a functional enzyme.</text>
</comment>
<dbReference type="GO" id="GO:0006488">
    <property type="term" value="P:dolichol-linked oligosaccharide biosynthetic process"/>
    <property type="evidence" value="ECO:0007669"/>
    <property type="project" value="TreeGrafter"/>
</dbReference>
<keyword evidence="11" id="KW-1185">Reference proteome</keyword>
<feature type="region of interest" description="Disordered" evidence="8">
    <location>
        <begin position="1"/>
        <end position="68"/>
    </location>
</feature>
<dbReference type="PANTHER" id="PTHR47043:SF1">
    <property type="entry name" value="UDP-N-ACETYLGLUCOSAMINE TRANSFERASE SUBUNIT ALG13"/>
    <property type="match status" value="1"/>
</dbReference>
<dbReference type="PANTHER" id="PTHR47043">
    <property type="entry name" value="UDP-N-ACETYLGLUCOSAMINE TRANSFERASE SUBUNIT ALG13"/>
    <property type="match status" value="1"/>
</dbReference>
<keyword evidence="7" id="KW-0808">Transferase</keyword>
<protein>
    <recommendedName>
        <fullName evidence="3 7">UDP-N-acetylglucosamine transferase subunit ALG13</fullName>
        <ecNumber evidence="2 7">2.4.1.141</ecNumber>
    </recommendedName>
    <alternativeName>
        <fullName evidence="5 7">Asparagine-linked glycosylation protein 13</fullName>
    </alternativeName>
</protein>
<proteinExistence type="inferred from homology"/>
<evidence type="ECO:0000256" key="8">
    <source>
        <dbReference type="SAM" id="MobiDB-lite"/>
    </source>
</evidence>
<evidence type="ECO:0000256" key="2">
    <source>
        <dbReference type="ARBA" id="ARBA00012614"/>
    </source>
</evidence>
<dbReference type="Proteomes" id="UP001265746">
    <property type="component" value="Unassembled WGS sequence"/>
</dbReference>
<sequence>MPKKGMGKKTKGVKKPPGLRKTKKAAEAAAAADNPTTPAAVDLQDDNPQHDTDQSDWSDGELIDAESISIGPNERERFKRVIRLSLYSNDESMGRRLLVTGGATVPFVPLLEEAINETFLQSLRAHGFTHVYLQCGTAHDQIETRLKTGRAGIQIETFDFCRDLKSLMKEHCRGEKGVKPAGVVIGHAGTGTISDAMEVDCALVIVANTTLMDDHQSVFAAEMAAEYPTIIQAHLGNLIKSVPEIMHVIKKNALDDLKPYEEPGLPQEQQITFIDEAIAGATRPQSSRCVVQ</sequence>